<organism evidence="3 4">
    <name type="scientific">Botryotinia calthae</name>
    <dbReference type="NCBI Taxonomy" id="38488"/>
    <lineage>
        <taxon>Eukaryota</taxon>
        <taxon>Fungi</taxon>
        <taxon>Dikarya</taxon>
        <taxon>Ascomycota</taxon>
        <taxon>Pezizomycotina</taxon>
        <taxon>Leotiomycetes</taxon>
        <taxon>Helotiales</taxon>
        <taxon>Sclerotiniaceae</taxon>
        <taxon>Botryotinia</taxon>
    </lineage>
</organism>
<feature type="compositionally biased region" description="Polar residues" evidence="2">
    <location>
        <begin position="1"/>
        <end position="11"/>
    </location>
</feature>
<dbReference type="Proteomes" id="UP000297299">
    <property type="component" value="Unassembled WGS sequence"/>
</dbReference>
<name>A0A4Y8DDF7_9HELO</name>
<accession>A0A4Y8DDF7</accession>
<dbReference type="OrthoDB" id="10507800at2759"/>
<evidence type="ECO:0000313" key="3">
    <source>
        <dbReference type="EMBL" id="TEY81967.1"/>
    </source>
</evidence>
<evidence type="ECO:0000256" key="2">
    <source>
        <dbReference type="SAM" id="MobiDB-lite"/>
    </source>
</evidence>
<evidence type="ECO:0000256" key="1">
    <source>
        <dbReference type="SAM" id="Coils"/>
    </source>
</evidence>
<feature type="coiled-coil region" evidence="1">
    <location>
        <begin position="159"/>
        <end position="190"/>
    </location>
</feature>
<keyword evidence="4" id="KW-1185">Reference proteome</keyword>
<proteinExistence type="predicted"/>
<gene>
    <name evidence="3" type="ORF">BOTCAL_0030g00280</name>
</gene>
<dbReference type="EMBL" id="PHWZ01000030">
    <property type="protein sequence ID" value="TEY81967.1"/>
    <property type="molecule type" value="Genomic_DNA"/>
</dbReference>
<comment type="caution">
    <text evidence="3">The sequence shown here is derived from an EMBL/GenBank/DDBJ whole genome shotgun (WGS) entry which is preliminary data.</text>
</comment>
<reference evidence="3 4" key="1">
    <citation type="submission" date="2017-11" db="EMBL/GenBank/DDBJ databases">
        <title>Comparative genomics of Botrytis spp.</title>
        <authorList>
            <person name="Valero-Jimenez C.A."/>
            <person name="Tapia P."/>
            <person name="Veloso J."/>
            <person name="Silva-Moreno E."/>
            <person name="Staats M."/>
            <person name="Valdes J.H."/>
            <person name="Van Kan J.A.L."/>
        </authorList>
    </citation>
    <scope>NUCLEOTIDE SEQUENCE [LARGE SCALE GENOMIC DNA]</scope>
    <source>
        <strain evidence="3 4">MUCL2830</strain>
    </source>
</reference>
<sequence length="207" mass="22996">MSALPENNSQVYADPEDNDFPDDFDAEYNEAYDQQAAVTAAPVFVTEKQEEAGIAEDNGFPDDFEAEYNEAYDQQATAAVPAPAPAPIPARATEQQVETMVVDNESQVDEDAENNGFSDEFQTLLARVAADERKAVQEHPSARLAELMGMRVNEHGIIRSKCTIEERKAKQQVKQARREAREQAAREKRISGYRSLGISKLQAICLN</sequence>
<dbReference type="AlphaFoldDB" id="A0A4Y8DDF7"/>
<evidence type="ECO:0000313" key="4">
    <source>
        <dbReference type="Proteomes" id="UP000297299"/>
    </source>
</evidence>
<feature type="compositionally biased region" description="Acidic residues" evidence="2">
    <location>
        <begin position="14"/>
        <end position="24"/>
    </location>
</feature>
<protein>
    <submittedName>
        <fullName evidence="3">Uncharacterized protein</fullName>
    </submittedName>
</protein>
<keyword evidence="1" id="KW-0175">Coiled coil</keyword>
<feature type="region of interest" description="Disordered" evidence="2">
    <location>
        <begin position="1"/>
        <end position="24"/>
    </location>
</feature>